<dbReference type="Proteomes" id="UP000887116">
    <property type="component" value="Unassembled WGS sequence"/>
</dbReference>
<dbReference type="InterPro" id="IPR013087">
    <property type="entry name" value="Znf_C2H2_type"/>
</dbReference>
<protein>
    <recommendedName>
        <fullName evidence="2">C2H2-type domain-containing protein</fullName>
    </recommendedName>
</protein>
<evidence type="ECO:0000259" key="2">
    <source>
        <dbReference type="SMART" id="SM00355"/>
    </source>
</evidence>
<feature type="region of interest" description="Disordered" evidence="1">
    <location>
        <begin position="73"/>
        <end position="99"/>
    </location>
</feature>
<evidence type="ECO:0000313" key="3">
    <source>
        <dbReference type="EMBL" id="GFQ71812.1"/>
    </source>
</evidence>
<feature type="compositionally biased region" description="Low complexity" evidence="1">
    <location>
        <begin position="207"/>
        <end position="223"/>
    </location>
</feature>
<feature type="compositionally biased region" description="Polar residues" evidence="1">
    <location>
        <begin position="293"/>
        <end position="310"/>
    </location>
</feature>
<feature type="region of interest" description="Disordered" evidence="1">
    <location>
        <begin position="293"/>
        <end position="345"/>
    </location>
</feature>
<proteinExistence type="predicted"/>
<sequence>MSDSHHTSPSPVALRTRTVVAGLHEATAKRRCALCSFSTKHLSELRVHTAQHPPSARRKQALYCIESEMAKGTTDPMLDQDSVTESKEPVNSLGTSQSTPVESNRLVDFPFAERTHWTEAFSPLCHATPVFDEQCKRTEAIGVVESPVDAILPDWPLETMPTANTTFVKVGTCTPPLIRSPTKDAETQCDTDILQQLLGSQDYTELEVSPPESPGAAPSEGPAALSEIGNLFKTPMTGPPRVSPFSKPTYAAKTKHNLHRCSNCERGFYTRAALEAHMEEERVLDEVVQSIPQASPKNSGSEEQQLSTDTPIAETAKAKECSEEQAVPEEGRERGDGTLRHTTMQ</sequence>
<keyword evidence="4" id="KW-1185">Reference proteome</keyword>
<feature type="compositionally biased region" description="Basic and acidic residues" evidence="1">
    <location>
        <begin position="329"/>
        <end position="339"/>
    </location>
</feature>
<evidence type="ECO:0000313" key="4">
    <source>
        <dbReference type="Proteomes" id="UP000887116"/>
    </source>
</evidence>
<accession>A0A8X6F6L6</accession>
<feature type="domain" description="C2H2-type" evidence="2">
    <location>
        <begin position="259"/>
        <end position="279"/>
    </location>
</feature>
<gene>
    <name evidence="3" type="ORF">TNCT_170531</name>
</gene>
<feature type="region of interest" description="Disordered" evidence="1">
    <location>
        <begin position="203"/>
        <end position="223"/>
    </location>
</feature>
<comment type="caution">
    <text evidence="3">The sequence shown here is derived from an EMBL/GenBank/DDBJ whole genome shotgun (WGS) entry which is preliminary data.</text>
</comment>
<evidence type="ECO:0000256" key="1">
    <source>
        <dbReference type="SAM" id="MobiDB-lite"/>
    </source>
</evidence>
<dbReference type="SMART" id="SM00355">
    <property type="entry name" value="ZnF_C2H2"/>
    <property type="match status" value="2"/>
</dbReference>
<reference evidence="3" key="1">
    <citation type="submission" date="2020-07" db="EMBL/GenBank/DDBJ databases">
        <title>Multicomponent nature underlies the extraordinary mechanical properties of spider dragline silk.</title>
        <authorList>
            <person name="Kono N."/>
            <person name="Nakamura H."/>
            <person name="Mori M."/>
            <person name="Yoshida Y."/>
            <person name="Ohtoshi R."/>
            <person name="Malay A.D."/>
            <person name="Moran D.A.P."/>
            <person name="Tomita M."/>
            <person name="Numata K."/>
            <person name="Arakawa K."/>
        </authorList>
    </citation>
    <scope>NUCLEOTIDE SEQUENCE</scope>
</reference>
<dbReference type="EMBL" id="BMAO01001233">
    <property type="protein sequence ID" value="GFQ71812.1"/>
    <property type="molecule type" value="Genomic_DNA"/>
</dbReference>
<dbReference type="SUPFAM" id="SSF57667">
    <property type="entry name" value="beta-beta-alpha zinc fingers"/>
    <property type="match status" value="1"/>
</dbReference>
<organism evidence="3 4">
    <name type="scientific">Trichonephila clavata</name>
    <name type="common">Joro spider</name>
    <name type="synonym">Nephila clavata</name>
    <dbReference type="NCBI Taxonomy" id="2740835"/>
    <lineage>
        <taxon>Eukaryota</taxon>
        <taxon>Metazoa</taxon>
        <taxon>Ecdysozoa</taxon>
        <taxon>Arthropoda</taxon>
        <taxon>Chelicerata</taxon>
        <taxon>Arachnida</taxon>
        <taxon>Araneae</taxon>
        <taxon>Araneomorphae</taxon>
        <taxon>Entelegynae</taxon>
        <taxon>Araneoidea</taxon>
        <taxon>Nephilidae</taxon>
        <taxon>Trichonephila</taxon>
    </lineage>
</organism>
<feature type="domain" description="C2H2-type" evidence="2">
    <location>
        <begin position="30"/>
        <end position="52"/>
    </location>
</feature>
<name>A0A8X6F6L6_TRICU</name>
<dbReference type="AlphaFoldDB" id="A0A8X6F6L6"/>
<dbReference type="InterPro" id="IPR036236">
    <property type="entry name" value="Znf_C2H2_sf"/>
</dbReference>